<dbReference type="PANTHER" id="PTHR32438:SF5">
    <property type="entry name" value="4-ALPHA-GLUCANOTRANSFERASE DPE1, CHLOROPLASTIC_AMYLOPLASTIC"/>
    <property type="match status" value="1"/>
</dbReference>
<comment type="similarity">
    <text evidence="2 10">Belongs to the disproportionating enzyme family.</text>
</comment>
<evidence type="ECO:0000256" key="6">
    <source>
        <dbReference type="ARBA" id="ARBA00022679"/>
    </source>
</evidence>
<dbReference type="SUPFAM" id="SSF51445">
    <property type="entry name" value="(Trans)glycosidases"/>
    <property type="match status" value="1"/>
</dbReference>
<dbReference type="PANTHER" id="PTHR32438">
    <property type="entry name" value="4-ALPHA-GLUCANOTRANSFERASE DPE1, CHLOROPLASTIC/AMYLOPLASTIC"/>
    <property type="match status" value="1"/>
</dbReference>
<evidence type="ECO:0000256" key="5">
    <source>
        <dbReference type="ARBA" id="ARBA00022676"/>
    </source>
</evidence>
<evidence type="ECO:0000313" key="11">
    <source>
        <dbReference type="EMBL" id="MBT1701422.1"/>
    </source>
</evidence>
<protein>
    <recommendedName>
        <fullName evidence="4 10">4-alpha-glucanotransferase</fullName>
        <ecNumber evidence="3 10">2.4.1.25</ecNumber>
    </recommendedName>
    <alternativeName>
        <fullName evidence="8 10">Amylomaltase</fullName>
    </alternativeName>
    <alternativeName>
        <fullName evidence="9 10">Disproportionating enzyme</fullName>
    </alternativeName>
</protein>
<dbReference type="NCBIfam" id="TIGR00217">
    <property type="entry name" value="malQ"/>
    <property type="match status" value="1"/>
</dbReference>
<dbReference type="EMBL" id="JAHESF010000071">
    <property type="protein sequence ID" value="MBT1701422.1"/>
    <property type="molecule type" value="Genomic_DNA"/>
</dbReference>
<sequence length="510" mass="59273">MPHGKRTAGILLHISSLPSSFGIGDLGPEALTFAEFLYRSRQHYWQILPLTPVHRQQGFSPYSSVSGIAGNTLLISPELLVAEGLLTAEELLPFRLPVTDQVSYEEACEVKQKLFDKAYQRFTSKPQEAFDQFCNREAWWLDDFALYVALKSRFNDDPWYSWPDEFKHRQLKSLMSFTLENRDALMKTKWLQFVFFKQWKALKDYCNRLHINILGDLPFYMSHDSADVWSQPGIFKLKKNGSMNGVAGVPPDYFNENGQRWGMPVYRWDVLQEQRYDWWIKRVRKNLELVDLLRLDHFRAFVEYWEVPAGEETAIKGKWRPGPGANFFEVLQRELGELPLVAEDLGDIGENVYQLRDRFGLPGMKVLQFAFGKDMPQSDHIPHNFTENFIAYTGTHDNNTTRGWFQQELKQEWRRQIELYTGLPVTEKNVSRLMARIVYASVAGTAIIPLQDLLGLDEAARMNTPASTSGNWGWRLVPDELTQREEELLKTWTILYNRTEPEAVSREQVI</sequence>
<evidence type="ECO:0000256" key="10">
    <source>
        <dbReference type="RuleBase" id="RU361207"/>
    </source>
</evidence>
<evidence type="ECO:0000256" key="3">
    <source>
        <dbReference type="ARBA" id="ARBA00012560"/>
    </source>
</evidence>
<evidence type="ECO:0000256" key="7">
    <source>
        <dbReference type="ARBA" id="ARBA00023277"/>
    </source>
</evidence>
<dbReference type="InterPro" id="IPR003385">
    <property type="entry name" value="Glyco_hydro_77"/>
</dbReference>
<dbReference type="EC" id="2.4.1.25" evidence="3 10"/>
<dbReference type="GO" id="GO:0005975">
    <property type="term" value="P:carbohydrate metabolic process"/>
    <property type="evidence" value="ECO:0007669"/>
    <property type="project" value="InterPro"/>
</dbReference>
<evidence type="ECO:0000256" key="1">
    <source>
        <dbReference type="ARBA" id="ARBA00000439"/>
    </source>
</evidence>
<proteinExistence type="inferred from homology"/>
<keyword evidence="12" id="KW-1185">Reference proteome</keyword>
<evidence type="ECO:0000256" key="4">
    <source>
        <dbReference type="ARBA" id="ARBA00020295"/>
    </source>
</evidence>
<name>A0AAP2GT93_9BACT</name>
<keyword evidence="6 10" id="KW-0808">Transferase</keyword>
<gene>
    <name evidence="11" type="primary">malQ</name>
    <name evidence="11" type="ORF">KK083_31300</name>
</gene>
<evidence type="ECO:0000256" key="9">
    <source>
        <dbReference type="ARBA" id="ARBA00031501"/>
    </source>
</evidence>
<evidence type="ECO:0000256" key="2">
    <source>
        <dbReference type="ARBA" id="ARBA00005684"/>
    </source>
</evidence>
<dbReference type="Gene3D" id="3.20.20.80">
    <property type="entry name" value="Glycosidases"/>
    <property type="match status" value="1"/>
</dbReference>
<keyword evidence="7 10" id="KW-0119">Carbohydrate metabolism</keyword>
<accession>A0AAP2GT93</accession>
<reference evidence="11 12" key="1">
    <citation type="submission" date="2021-05" db="EMBL/GenBank/DDBJ databases">
        <title>A Polyphasic approach of four new species of the genus Ohtaekwangia: Ohtaekwangia histidinii sp. nov., Ohtaekwangia cretensis sp. nov., Ohtaekwangia indiensis sp. nov., Ohtaekwangia reichenbachii sp. nov. from diverse environment.</title>
        <authorList>
            <person name="Octaviana S."/>
        </authorList>
    </citation>
    <scope>NUCLEOTIDE SEQUENCE [LARGE SCALE GENOMIC DNA]</scope>
    <source>
        <strain evidence="11 12">PWU4</strain>
    </source>
</reference>
<evidence type="ECO:0000256" key="8">
    <source>
        <dbReference type="ARBA" id="ARBA00031423"/>
    </source>
</evidence>
<dbReference type="Proteomes" id="UP001319200">
    <property type="component" value="Unassembled WGS sequence"/>
</dbReference>
<keyword evidence="5 10" id="KW-0328">Glycosyltransferase</keyword>
<dbReference type="AlphaFoldDB" id="A0AAP2GT93"/>
<organism evidence="11 12">
    <name type="scientific">Chryseosolibacter histidini</name>
    <dbReference type="NCBI Taxonomy" id="2782349"/>
    <lineage>
        <taxon>Bacteria</taxon>
        <taxon>Pseudomonadati</taxon>
        <taxon>Bacteroidota</taxon>
        <taxon>Cytophagia</taxon>
        <taxon>Cytophagales</taxon>
        <taxon>Chryseotaleaceae</taxon>
        <taxon>Chryseosolibacter</taxon>
    </lineage>
</organism>
<dbReference type="Pfam" id="PF02446">
    <property type="entry name" value="Glyco_hydro_77"/>
    <property type="match status" value="1"/>
</dbReference>
<dbReference type="GO" id="GO:0004134">
    <property type="term" value="F:4-alpha-glucanotransferase activity"/>
    <property type="evidence" value="ECO:0007669"/>
    <property type="project" value="UniProtKB-EC"/>
</dbReference>
<dbReference type="InterPro" id="IPR017853">
    <property type="entry name" value="GH"/>
</dbReference>
<comment type="catalytic activity">
    <reaction evidence="1 10">
        <text>Transfers a segment of a (1-&gt;4)-alpha-D-glucan to a new position in an acceptor, which may be glucose or a (1-&gt;4)-alpha-D-glucan.</text>
        <dbReference type="EC" id="2.4.1.25"/>
    </reaction>
</comment>
<comment type="caution">
    <text evidence="11">The sequence shown here is derived from an EMBL/GenBank/DDBJ whole genome shotgun (WGS) entry which is preliminary data.</text>
</comment>
<dbReference type="RefSeq" id="WP_254170104.1">
    <property type="nucleotide sequence ID" value="NZ_JAHESF010000071.1"/>
</dbReference>
<dbReference type="NCBIfam" id="NF011080">
    <property type="entry name" value="PRK14508.1-3"/>
    <property type="match status" value="1"/>
</dbReference>
<evidence type="ECO:0000313" key="12">
    <source>
        <dbReference type="Proteomes" id="UP001319200"/>
    </source>
</evidence>